<proteinExistence type="predicted"/>
<keyword evidence="2" id="KW-1185">Reference proteome</keyword>
<reference evidence="1 2" key="1">
    <citation type="journal article" date="2010" name="J. Bacteriol.">
        <title>The Citrobacter rodentium genome sequence reveals convergent evolution with human pathogenic Escherichia coli.</title>
        <authorList>
            <person name="Petty N.K."/>
            <person name="Bulgin R."/>
            <person name="Crepin V.F."/>
            <person name="Cerdeno-Tarraga A.M."/>
            <person name="Schroeder G.N."/>
            <person name="Quail M.A."/>
            <person name="Lennard N."/>
            <person name="Corton C."/>
            <person name="Barron A."/>
            <person name="Clark L."/>
            <person name="Toribio A.L."/>
            <person name="Parkhill J."/>
            <person name="Dougan G."/>
            <person name="Frankel G."/>
            <person name="Thomson N.R."/>
        </authorList>
    </citation>
    <scope>NUCLEOTIDE SEQUENCE [LARGE SCALE GENOMIC DNA]</scope>
    <source>
        <strain evidence="1 2">ICC168</strain>
    </source>
</reference>
<organism evidence="1 2">
    <name type="scientific">Citrobacter rodentium (strain ICC168)</name>
    <name type="common">Citrobacter freundii biotype 4280</name>
    <dbReference type="NCBI Taxonomy" id="637910"/>
    <lineage>
        <taxon>Bacteria</taxon>
        <taxon>Pseudomonadati</taxon>
        <taxon>Pseudomonadota</taxon>
        <taxon>Gammaproteobacteria</taxon>
        <taxon>Enterobacterales</taxon>
        <taxon>Enterobacteriaceae</taxon>
        <taxon>Citrobacter</taxon>
    </lineage>
</organism>
<dbReference type="EMBL" id="FN543502">
    <property type="protein sequence ID" value="CBG89495.1"/>
    <property type="molecule type" value="Genomic_DNA"/>
</dbReference>
<dbReference type="HOGENOM" id="CLU_2988343_0_0_6"/>
<name>D2THR3_CITRI</name>
<dbReference type="Proteomes" id="UP000001889">
    <property type="component" value="Chromosome"/>
</dbReference>
<accession>D2THR3</accession>
<gene>
    <name evidence="1" type="ordered locus">ROD_27511</name>
</gene>
<evidence type="ECO:0000313" key="1">
    <source>
        <dbReference type="EMBL" id="CBG89495.1"/>
    </source>
</evidence>
<evidence type="ECO:0000313" key="2">
    <source>
        <dbReference type="Proteomes" id="UP000001889"/>
    </source>
</evidence>
<dbReference type="KEGG" id="cro:ROD_27511"/>
<dbReference type="eggNOG" id="ENOG50343TH">
    <property type="taxonomic scope" value="Bacteria"/>
</dbReference>
<protein>
    <submittedName>
        <fullName evidence="1">Uncharacterized protein</fullName>
    </submittedName>
</protein>
<dbReference type="AlphaFoldDB" id="D2THR3"/>
<sequence>MMTFASSGITHEEYWRFTDPKEYAESYPDGEIPAPASPLEALDIYSRHEEIAQQSLW</sequence>
<dbReference type="STRING" id="637910.ROD_27511"/>